<name>A0A0B4XI87_9HYPH</name>
<dbReference type="AlphaFoldDB" id="A0A0B4XI87"/>
<reference evidence="2 3" key="1">
    <citation type="submission" date="2013-11" db="EMBL/GenBank/DDBJ databases">
        <title>Complete genome sequence of Rhizobium gallicum bv. gallicum R602.</title>
        <authorList>
            <person name="Bustos P."/>
            <person name="Santamaria R.I."/>
            <person name="Lozano L."/>
            <person name="Acosta J.L."/>
            <person name="Ormeno-Orrillo E."/>
            <person name="Rogel M.A."/>
            <person name="Romero D."/>
            <person name="Cevallos M.A."/>
            <person name="Martinez-Romero E."/>
            <person name="Gonzalez V."/>
        </authorList>
    </citation>
    <scope>NUCLEOTIDE SEQUENCE [LARGE SCALE GENOMIC DNA]</scope>
    <source>
        <strain evidence="2 3">R602</strain>
        <plasmid evidence="2 3">pRgalR602c</plasmid>
    </source>
</reference>
<proteinExistence type="predicted"/>
<accession>A0A0B4XI87</accession>
<dbReference type="HOGENOM" id="CLU_2685258_0_0_5"/>
<keyword evidence="3" id="KW-1185">Reference proteome</keyword>
<evidence type="ECO:0000313" key="3">
    <source>
        <dbReference type="Proteomes" id="UP000031368"/>
    </source>
</evidence>
<evidence type="ECO:0000256" key="1">
    <source>
        <dbReference type="SAM" id="MobiDB-lite"/>
    </source>
</evidence>
<keyword evidence="2" id="KW-0614">Plasmid</keyword>
<geneLocation type="plasmid" evidence="2 3">
    <name>pRgalR602c</name>
</geneLocation>
<dbReference type="EMBL" id="CP006880">
    <property type="protein sequence ID" value="AJD46147.1"/>
    <property type="molecule type" value="Genomic_DNA"/>
</dbReference>
<dbReference type="Proteomes" id="UP000031368">
    <property type="component" value="Plasmid pRgalR602c"/>
</dbReference>
<organism evidence="2 3">
    <name type="scientific">Rhizobium gallicum bv. gallicum R602sp</name>
    <dbReference type="NCBI Taxonomy" id="1041138"/>
    <lineage>
        <taxon>Bacteria</taxon>
        <taxon>Pseudomonadati</taxon>
        <taxon>Pseudomonadota</taxon>
        <taxon>Alphaproteobacteria</taxon>
        <taxon>Hyphomicrobiales</taxon>
        <taxon>Rhizobiaceae</taxon>
        <taxon>Rhizobium/Agrobacterium group</taxon>
        <taxon>Rhizobium</taxon>
    </lineage>
</organism>
<dbReference type="KEGG" id="rga:RGR602_PC02126"/>
<gene>
    <name evidence="2" type="ORF">RGR602_PC02126</name>
</gene>
<evidence type="ECO:0000313" key="2">
    <source>
        <dbReference type="EMBL" id="AJD46147.1"/>
    </source>
</evidence>
<protein>
    <submittedName>
        <fullName evidence="2">Uncharacterized protein</fullName>
    </submittedName>
</protein>
<sequence length="74" mass="8424">MKISSPAAEEVSIVSSRPRRSIFRSSPYPLGSCREDNRPENLSTYLENSKRRDSVQASSYLGICLARNRRYARS</sequence>
<feature type="region of interest" description="Disordered" evidence="1">
    <location>
        <begin position="25"/>
        <end position="55"/>
    </location>
</feature>